<dbReference type="GO" id="GO:0015079">
    <property type="term" value="F:potassium ion transmembrane transporter activity"/>
    <property type="evidence" value="ECO:0007669"/>
    <property type="project" value="InterPro"/>
</dbReference>
<keyword evidence="1" id="KW-0813">Transport</keyword>
<gene>
    <name evidence="4" type="ORF">Desaf_3190</name>
</gene>
<dbReference type="SUPFAM" id="SSF51735">
    <property type="entry name" value="NAD(P)-binding Rossmann-fold domains"/>
    <property type="match status" value="1"/>
</dbReference>
<dbReference type="InterPro" id="IPR050721">
    <property type="entry name" value="Trk_Ktr_HKT_K-transport"/>
</dbReference>
<keyword evidence="1" id="KW-0633">Potassium transport</keyword>
<keyword evidence="5" id="KW-1185">Reference proteome</keyword>
<dbReference type="HOGENOM" id="CLU_046525_4_1_7"/>
<protein>
    <submittedName>
        <fullName evidence="4">TrkA-N domain protein</fullName>
    </submittedName>
</protein>
<dbReference type="PROSITE" id="PS51201">
    <property type="entry name" value="RCK_N"/>
    <property type="match status" value="1"/>
</dbReference>
<keyword evidence="2" id="KW-0630">Potassium</keyword>
<evidence type="ECO:0000313" key="4">
    <source>
        <dbReference type="EMBL" id="EGJ51484.1"/>
    </source>
</evidence>
<dbReference type="eggNOG" id="COG0569">
    <property type="taxonomic scope" value="Bacteria"/>
</dbReference>
<reference evidence="4 5" key="1">
    <citation type="journal article" date="2011" name="J. Bacteriol.">
        <title>Genome sequence of the mercury-methylating and pleomorphic Desulfovibrio africanus Strain Walvis Bay.</title>
        <authorList>
            <person name="Brown S.D."/>
            <person name="Wall J.D."/>
            <person name="Kucken A.M."/>
            <person name="Gilmour C.C."/>
            <person name="Podar M."/>
            <person name="Brandt C.C."/>
            <person name="Teshima H."/>
            <person name="Detter J.C."/>
            <person name="Han C.S."/>
            <person name="Land M.L."/>
            <person name="Lucas S."/>
            <person name="Han J."/>
            <person name="Pennacchio L."/>
            <person name="Nolan M."/>
            <person name="Pitluck S."/>
            <person name="Woyke T."/>
            <person name="Goodwin L."/>
            <person name="Palumbo A.V."/>
            <person name="Elias D.A."/>
        </authorList>
    </citation>
    <scope>NUCLEOTIDE SEQUENCE [LARGE SCALE GENOMIC DNA]</scope>
    <source>
        <strain evidence="4 5">Walvis Bay</strain>
    </source>
</reference>
<evidence type="ECO:0000256" key="2">
    <source>
        <dbReference type="ARBA" id="ARBA00022958"/>
    </source>
</evidence>
<dbReference type="EMBL" id="CP003221">
    <property type="protein sequence ID" value="EGJ51484.1"/>
    <property type="molecule type" value="Genomic_DNA"/>
</dbReference>
<dbReference type="InterPro" id="IPR006036">
    <property type="entry name" value="K_uptake_TrkA"/>
</dbReference>
<dbReference type="PRINTS" id="PR00335">
    <property type="entry name" value="KUPTAKETRKA"/>
</dbReference>
<sequence>MDLLGMLSKKSFVVIVGCGRLGSHIANTLSKEGHSVVVVDLRQKSFQELSGDFSGFSIPGDATEFDTLRQAKLDKADVLIAATESDTVNMLVAQVAAKIFKVSKVLARVFDKDRQDLCTRLGIATVCPSTVVGTIFLNSLFGIQREM</sequence>
<proteinExistence type="predicted"/>
<organism evidence="4 5">
    <name type="scientific">Desulfocurvibacter africanus subsp. africanus str. Walvis Bay</name>
    <dbReference type="NCBI Taxonomy" id="690850"/>
    <lineage>
        <taxon>Bacteria</taxon>
        <taxon>Pseudomonadati</taxon>
        <taxon>Thermodesulfobacteriota</taxon>
        <taxon>Desulfovibrionia</taxon>
        <taxon>Desulfovibrionales</taxon>
        <taxon>Desulfovibrionaceae</taxon>
        <taxon>Desulfocurvibacter</taxon>
    </lineage>
</organism>
<name>F3Z3E4_DESAF</name>
<feature type="domain" description="RCK N-terminal" evidence="3">
    <location>
        <begin position="9"/>
        <end position="130"/>
    </location>
</feature>
<evidence type="ECO:0000256" key="1">
    <source>
        <dbReference type="ARBA" id="ARBA00022538"/>
    </source>
</evidence>
<dbReference type="RefSeq" id="WP_014261118.1">
    <property type="nucleotide sequence ID" value="NC_016629.1"/>
</dbReference>
<dbReference type="GO" id="GO:0005886">
    <property type="term" value="C:plasma membrane"/>
    <property type="evidence" value="ECO:0007669"/>
    <property type="project" value="InterPro"/>
</dbReference>
<evidence type="ECO:0000313" key="5">
    <source>
        <dbReference type="Proteomes" id="UP000007844"/>
    </source>
</evidence>
<dbReference type="Gene3D" id="3.40.50.720">
    <property type="entry name" value="NAD(P)-binding Rossmann-like Domain"/>
    <property type="match status" value="1"/>
</dbReference>
<dbReference type="InterPro" id="IPR036291">
    <property type="entry name" value="NAD(P)-bd_dom_sf"/>
</dbReference>
<dbReference type="AlphaFoldDB" id="F3Z3E4"/>
<accession>F3Z3E4</accession>
<keyword evidence="1" id="KW-0406">Ion transport</keyword>
<dbReference type="InterPro" id="IPR003148">
    <property type="entry name" value="RCK_N"/>
</dbReference>
<dbReference type="Proteomes" id="UP000007844">
    <property type="component" value="Chromosome"/>
</dbReference>
<dbReference type="KEGG" id="daf:Desaf_3190"/>
<dbReference type="PANTHER" id="PTHR43833">
    <property type="entry name" value="POTASSIUM CHANNEL PROTEIN 2-RELATED-RELATED"/>
    <property type="match status" value="1"/>
</dbReference>
<evidence type="ECO:0000259" key="3">
    <source>
        <dbReference type="PROSITE" id="PS51201"/>
    </source>
</evidence>
<dbReference type="Pfam" id="PF02254">
    <property type="entry name" value="TrkA_N"/>
    <property type="match status" value="1"/>
</dbReference>
<dbReference type="STRING" id="690850.Desaf_3190"/>